<feature type="active site" description="Nucleophile" evidence="7">
    <location>
        <position position="67"/>
    </location>
</feature>
<dbReference type="Pfam" id="PF01734">
    <property type="entry name" value="Patatin"/>
    <property type="match status" value="2"/>
</dbReference>
<keyword evidence="11" id="KW-1185">Reference proteome</keyword>
<dbReference type="EMBL" id="NMUH01002204">
    <property type="protein sequence ID" value="MQL98545.1"/>
    <property type="molecule type" value="Genomic_DNA"/>
</dbReference>
<dbReference type="PANTHER" id="PTHR32176:SF120">
    <property type="entry name" value="PATATIN"/>
    <property type="match status" value="1"/>
</dbReference>
<dbReference type="InterPro" id="IPR016035">
    <property type="entry name" value="Acyl_Trfase/lysoPLipase"/>
</dbReference>
<keyword evidence="2 7" id="KW-0378">Hydrolase</keyword>
<evidence type="ECO:0000256" key="3">
    <source>
        <dbReference type="ARBA" id="ARBA00022821"/>
    </source>
</evidence>
<feature type="short sequence motif" description="GXGXXG" evidence="7">
    <location>
        <begin position="459"/>
        <end position="464"/>
    </location>
</feature>
<evidence type="ECO:0000256" key="5">
    <source>
        <dbReference type="ARBA" id="ARBA00023098"/>
    </source>
</evidence>
<dbReference type="CDD" id="cd07214">
    <property type="entry name" value="Pat17_isozyme_like"/>
    <property type="match status" value="2"/>
</dbReference>
<dbReference type="PANTHER" id="PTHR32176">
    <property type="entry name" value="XYLOSE ISOMERASE"/>
    <property type="match status" value="1"/>
</dbReference>
<feature type="domain" description="PNPLA" evidence="9">
    <location>
        <begin position="455"/>
        <end position="661"/>
    </location>
</feature>
<dbReference type="EC" id="3.1.1.-" evidence="8"/>
<organism evidence="10 11">
    <name type="scientific">Colocasia esculenta</name>
    <name type="common">Wild taro</name>
    <name type="synonym">Arum esculentum</name>
    <dbReference type="NCBI Taxonomy" id="4460"/>
    <lineage>
        <taxon>Eukaryota</taxon>
        <taxon>Viridiplantae</taxon>
        <taxon>Streptophyta</taxon>
        <taxon>Embryophyta</taxon>
        <taxon>Tracheophyta</taxon>
        <taxon>Spermatophyta</taxon>
        <taxon>Magnoliopsida</taxon>
        <taxon>Liliopsida</taxon>
        <taxon>Araceae</taxon>
        <taxon>Aroideae</taxon>
        <taxon>Colocasieae</taxon>
        <taxon>Colocasia</taxon>
    </lineage>
</organism>
<protein>
    <recommendedName>
        <fullName evidence="8">Patatin</fullName>
        <ecNumber evidence="8">3.1.1.-</ecNumber>
    </recommendedName>
</protein>
<evidence type="ECO:0000256" key="4">
    <source>
        <dbReference type="ARBA" id="ARBA00022963"/>
    </source>
</evidence>
<comment type="domain">
    <text evidence="8">The nitrogen atoms of the two glycine residues in the GGXR motif define the oxyanion hole, and stabilize the oxyanion that forms during the nucleophilic attack by the catalytic serine during substrate cleavage.</text>
</comment>
<dbReference type="PROSITE" id="PS51635">
    <property type="entry name" value="PNPLA"/>
    <property type="match status" value="2"/>
</dbReference>
<dbReference type="Proteomes" id="UP000652761">
    <property type="component" value="Unassembled WGS sequence"/>
</dbReference>
<keyword evidence="5 7" id="KW-0443">Lipid metabolism</keyword>
<comment type="similarity">
    <text evidence="1 8">Belongs to the patatin family.</text>
</comment>
<feature type="active site" description="Proton acceptor" evidence="7">
    <location>
        <position position="216"/>
    </location>
</feature>
<sequence length="865" mass="95687">MEKPKSSINQIQAPTYGELITILSIDGGGIRAAIPATILSFLESELQKLDGEEARIADYFDVISGTSTGGLVAAMLAAPNEGNRPLFAARDIKSFFLENSAKMFPQRCGLLDPLVKKLRALRGPKYDGKYLCSLLRERFGTTRLHQTQTNLVIPTFDIKTLHSTIFSSFEVKNKSSLDALLSDVCIGTTAAPTYLASHYFETKDSDGKVREFNLIDGGVAANNSALIAISEVTKEVHKRNPSYALHRPVDYRRILLISLGTGSAKREERYSAVRARRWGLLGWLQSGGSSPLVDIFTRASADMVDFHISVVFQALHSESNYLRIEDDTLRGAIASADISTKRNLKNLVKVGEKLLKKPVSRVNLETGAHEPVERGEGTNEEALRRFARLLSNERRLREVKYSSLYSYVLNSCSFLIRESTARALFPWPGVSHMEKSKSGINRIQAPTYGNLITILSIDGGGIRGVIPVTILSFLESELQKLDGEEARLADYFDVIAGTCTGGLVAAMLAAPDEDNRPLFAARDIRSFFLEKSAKIFPQRCGWFAPIVKIFRALWGPKYDGKHLHSLVKEIFGATRMHQMLTNVVIPTFDIKSLHSTIFSSFQVQQRSPLDALLSDVCIGTTAAPTYLPAHYFETEDSEGNVTEFNLINGGVAANNPVLIAPKPVKYYLSKIELASCDLALIAIGEVTKEVSKGNPSYLLHRPMDCRRILLISLGTGSAKVEERYSAHRARRWGVLGWLLSSVSTPLVDIFAQASADMVDIHISVFFQALRSEFNYLRIEDDTLRGAVASVDVSTKKNLDSLVNVGEELLTKPVSRVNLETGAFEQAVTDHGEGTNEEALRRFATLLSDERKLRELKSPHLRPKDK</sequence>
<dbReference type="GO" id="GO:0006952">
    <property type="term" value="P:defense response"/>
    <property type="evidence" value="ECO:0007669"/>
    <property type="project" value="UniProtKB-KW"/>
</dbReference>
<comment type="function">
    <text evidence="8">Lipolytic acyl hydrolase (LAH).</text>
</comment>
<evidence type="ECO:0000313" key="10">
    <source>
        <dbReference type="EMBL" id="MQL98545.1"/>
    </source>
</evidence>
<name>A0A843VRF1_COLES</name>
<evidence type="ECO:0000256" key="6">
    <source>
        <dbReference type="ARBA" id="ARBA00025642"/>
    </source>
</evidence>
<feature type="domain" description="PNPLA" evidence="9">
    <location>
        <begin position="23"/>
        <end position="229"/>
    </location>
</feature>
<dbReference type="FunFam" id="3.40.1090.10:FF:000005">
    <property type="entry name" value="Patatin"/>
    <property type="match status" value="1"/>
</dbReference>
<evidence type="ECO:0000256" key="8">
    <source>
        <dbReference type="RuleBase" id="RU361262"/>
    </source>
</evidence>
<gene>
    <name evidence="10" type="ORF">Taro_031255</name>
</gene>
<dbReference type="AlphaFoldDB" id="A0A843VRF1"/>
<feature type="short sequence motif" description="GXSXG" evidence="7">
    <location>
        <begin position="65"/>
        <end position="69"/>
    </location>
</feature>
<evidence type="ECO:0000256" key="7">
    <source>
        <dbReference type="PROSITE-ProRule" id="PRU01161"/>
    </source>
</evidence>
<dbReference type="GO" id="GO:0016042">
    <property type="term" value="P:lipid catabolic process"/>
    <property type="evidence" value="ECO:0007669"/>
    <property type="project" value="UniProtKB-UniRule"/>
</dbReference>
<evidence type="ECO:0000256" key="2">
    <source>
        <dbReference type="ARBA" id="ARBA00022801"/>
    </source>
</evidence>
<accession>A0A843VRF1</accession>
<feature type="short sequence motif" description="DGA/G" evidence="7">
    <location>
        <begin position="216"/>
        <end position="218"/>
    </location>
</feature>
<keyword evidence="3" id="KW-0611">Plant defense</keyword>
<reference evidence="10" key="1">
    <citation type="submission" date="2017-07" db="EMBL/GenBank/DDBJ databases">
        <title>Taro Niue Genome Assembly and Annotation.</title>
        <authorList>
            <person name="Atibalentja N."/>
            <person name="Keating K."/>
            <person name="Fields C.J."/>
        </authorList>
    </citation>
    <scope>NUCLEOTIDE SEQUENCE</scope>
    <source>
        <strain evidence="10">Niue_2</strain>
        <tissue evidence="10">Leaf</tissue>
    </source>
</reference>
<dbReference type="SUPFAM" id="SSF52151">
    <property type="entry name" value="FabD/lysophospholipase-like"/>
    <property type="match status" value="2"/>
</dbReference>
<dbReference type="InterPro" id="IPR002641">
    <property type="entry name" value="PNPLA_dom"/>
</dbReference>
<dbReference type="GO" id="GO:0047372">
    <property type="term" value="F:monoacylglycerol lipase activity"/>
    <property type="evidence" value="ECO:0007669"/>
    <property type="project" value="TreeGrafter"/>
</dbReference>
<evidence type="ECO:0000259" key="9">
    <source>
        <dbReference type="PROSITE" id="PS51635"/>
    </source>
</evidence>
<dbReference type="GO" id="GO:0004620">
    <property type="term" value="F:phospholipase activity"/>
    <property type="evidence" value="ECO:0007669"/>
    <property type="project" value="TreeGrafter"/>
</dbReference>
<dbReference type="Gene3D" id="3.40.1090.10">
    <property type="entry name" value="Cytosolic phospholipase A2 catalytic domain"/>
    <property type="match status" value="2"/>
</dbReference>
<keyword evidence="4 7" id="KW-0442">Lipid degradation</keyword>
<evidence type="ECO:0000313" key="11">
    <source>
        <dbReference type="Proteomes" id="UP000652761"/>
    </source>
</evidence>
<comment type="caution">
    <text evidence="7">Lacks conserved residue(s) required for the propagation of feature annotation.</text>
</comment>
<proteinExistence type="inferred from homology"/>
<dbReference type="OrthoDB" id="1658288at2759"/>
<comment type="function">
    <text evidence="6">Possesses non-specific lipolytic acyl hydrolase (LAH) activity. Hydrolyzes phospholipids as well as galactolipids. May play a role in disease resistance.</text>
</comment>
<comment type="caution">
    <text evidence="10">The sequence shown here is derived from an EMBL/GenBank/DDBJ whole genome shotgun (WGS) entry which is preliminary data.</text>
</comment>
<evidence type="ECO:0000256" key="1">
    <source>
        <dbReference type="ARBA" id="ARBA00010240"/>
    </source>
</evidence>